<feature type="transmembrane region" description="Helical" evidence="1">
    <location>
        <begin position="29"/>
        <end position="52"/>
    </location>
</feature>
<dbReference type="EMBL" id="CAOQHR010000004">
    <property type="protein sequence ID" value="CAI6333157.1"/>
    <property type="molecule type" value="Genomic_DNA"/>
</dbReference>
<feature type="transmembrane region" description="Helical" evidence="1">
    <location>
        <begin position="107"/>
        <end position="123"/>
    </location>
</feature>
<accession>A0A9W4XUB4</accession>
<dbReference type="Proteomes" id="UP001152607">
    <property type="component" value="Unassembled WGS sequence"/>
</dbReference>
<feature type="transmembrane region" description="Helical" evidence="1">
    <location>
        <begin position="64"/>
        <end position="87"/>
    </location>
</feature>
<keyword evidence="3" id="KW-1185">Reference proteome</keyword>
<dbReference type="AlphaFoldDB" id="A0A9W4XUB4"/>
<feature type="transmembrane region" description="Helical" evidence="1">
    <location>
        <begin position="159"/>
        <end position="182"/>
    </location>
</feature>
<evidence type="ECO:0000313" key="2">
    <source>
        <dbReference type="EMBL" id="CAI6333157.1"/>
    </source>
</evidence>
<gene>
    <name evidence="2" type="ORF">PDIGIT_LOCUS6193</name>
</gene>
<dbReference type="OrthoDB" id="3800458at2759"/>
<keyword evidence="1" id="KW-0472">Membrane</keyword>
<keyword evidence="1" id="KW-0812">Transmembrane</keyword>
<organism evidence="2 3">
    <name type="scientific">Periconia digitata</name>
    <dbReference type="NCBI Taxonomy" id="1303443"/>
    <lineage>
        <taxon>Eukaryota</taxon>
        <taxon>Fungi</taxon>
        <taxon>Dikarya</taxon>
        <taxon>Ascomycota</taxon>
        <taxon>Pezizomycotina</taxon>
        <taxon>Dothideomycetes</taxon>
        <taxon>Pleosporomycetidae</taxon>
        <taxon>Pleosporales</taxon>
        <taxon>Massarineae</taxon>
        <taxon>Periconiaceae</taxon>
        <taxon>Periconia</taxon>
    </lineage>
</organism>
<feature type="transmembrane region" description="Helical" evidence="1">
    <location>
        <begin position="135"/>
        <end position="153"/>
    </location>
</feature>
<comment type="caution">
    <text evidence="2">The sequence shown here is derived from an EMBL/GenBank/DDBJ whole genome shotgun (WGS) entry which is preliminary data.</text>
</comment>
<sequence length="196" mass="21376">MVFGQVHHSSELNAIHTHMQLPSTCNTMLLASLGLMLVTPVAAVNEAVSFPANNLATQPPIGTFFHICFLIGGIAVTFSSNLVGPLMGVTSVLWLMMRNDSAVDPKSAWMMFGAWLFFLVTYVMVQCRRIRNHQLYIFLTIAVSCICMCIVALNQRSSLQSGLVTVIPPCISFAAYAVAYFFPTQPREASVLAAIA</sequence>
<evidence type="ECO:0000313" key="3">
    <source>
        <dbReference type="Proteomes" id="UP001152607"/>
    </source>
</evidence>
<reference evidence="2" key="1">
    <citation type="submission" date="2023-01" db="EMBL/GenBank/DDBJ databases">
        <authorList>
            <person name="Van Ghelder C."/>
            <person name="Rancurel C."/>
        </authorList>
    </citation>
    <scope>NUCLEOTIDE SEQUENCE</scope>
    <source>
        <strain evidence="2">CNCM I-4278</strain>
    </source>
</reference>
<name>A0A9W4XUB4_9PLEO</name>
<protein>
    <submittedName>
        <fullName evidence="2">Uncharacterized protein</fullName>
    </submittedName>
</protein>
<proteinExistence type="predicted"/>
<evidence type="ECO:0000256" key="1">
    <source>
        <dbReference type="SAM" id="Phobius"/>
    </source>
</evidence>
<keyword evidence="1" id="KW-1133">Transmembrane helix</keyword>